<name>A0ABP0QH22_9DINO</name>
<dbReference type="PROSITE" id="PS50297">
    <property type="entry name" value="ANK_REP_REGION"/>
    <property type="match status" value="1"/>
</dbReference>
<evidence type="ECO:0000313" key="3">
    <source>
        <dbReference type="Proteomes" id="UP001642464"/>
    </source>
</evidence>
<keyword evidence="1" id="KW-0040">ANK repeat</keyword>
<accession>A0ABP0QH22</accession>
<evidence type="ECO:0000313" key="2">
    <source>
        <dbReference type="EMBL" id="CAK9087244.1"/>
    </source>
</evidence>
<evidence type="ECO:0000256" key="1">
    <source>
        <dbReference type="PROSITE-ProRule" id="PRU00023"/>
    </source>
</evidence>
<dbReference type="PROSITE" id="PS50088">
    <property type="entry name" value="ANK_REPEAT"/>
    <property type="match status" value="1"/>
</dbReference>
<dbReference type="InterPro" id="IPR002110">
    <property type="entry name" value="Ankyrin_rpt"/>
</dbReference>
<protein>
    <submittedName>
        <fullName evidence="2">NADPH-dependent diflavin oxidoreductase 1</fullName>
    </submittedName>
</protein>
<dbReference type="Gene3D" id="1.25.40.20">
    <property type="entry name" value="Ankyrin repeat-containing domain"/>
    <property type="match status" value="1"/>
</dbReference>
<proteinExistence type="predicted"/>
<keyword evidence="3" id="KW-1185">Reference proteome</keyword>
<sequence length="149" mass="16800">MLWEAFWGSSDANASKVLRARRQEKKRLQEEELRCFLRRYNFASLESPRSFKFGEQEESLFPIHVAAIEGNPDLLRLLQASGADPDALSSLQRSALELAEEANQGGSHDAAVYWLRSGVRVLNARGALELHRERPPGEAVRMNLVAVRL</sequence>
<comment type="caution">
    <text evidence="2">The sequence shown here is derived from an EMBL/GenBank/DDBJ whole genome shotgun (WGS) entry which is preliminary data.</text>
</comment>
<dbReference type="Proteomes" id="UP001642464">
    <property type="component" value="Unassembled WGS sequence"/>
</dbReference>
<reference evidence="2 3" key="1">
    <citation type="submission" date="2024-02" db="EMBL/GenBank/DDBJ databases">
        <authorList>
            <person name="Chen Y."/>
            <person name="Shah S."/>
            <person name="Dougan E. K."/>
            <person name="Thang M."/>
            <person name="Chan C."/>
        </authorList>
    </citation>
    <scope>NUCLEOTIDE SEQUENCE [LARGE SCALE GENOMIC DNA]</scope>
</reference>
<dbReference type="InterPro" id="IPR036770">
    <property type="entry name" value="Ankyrin_rpt-contain_sf"/>
</dbReference>
<gene>
    <name evidence="2" type="ORF">SCF082_LOCUS41241</name>
</gene>
<feature type="repeat" description="ANK" evidence="1">
    <location>
        <begin position="58"/>
        <end position="90"/>
    </location>
</feature>
<dbReference type="SUPFAM" id="SSF48403">
    <property type="entry name" value="Ankyrin repeat"/>
    <property type="match status" value="1"/>
</dbReference>
<dbReference type="EMBL" id="CAXAMM010039555">
    <property type="protein sequence ID" value="CAK9087244.1"/>
    <property type="molecule type" value="Genomic_DNA"/>
</dbReference>
<organism evidence="2 3">
    <name type="scientific">Durusdinium trenchii</name>
    <dbReference type="NCBI Taxonomy" id="1381693"/>
    <lineage>
        <taxon>Eukaryota</taxon>
        <taxon>Sar</taxon>
        <taxon>Alveolata</taxon>
        <taxon>Dinophyceae</taxon>
        <taxon>Suessiales</taxon>
        <taxon>Symbiodiniaceae</taxon>
        <taxon>Durusdinium</taxon>
    </lineage>
</organism>
<dbReference type="Pfam" id="PF00023">
    <property type="entry name" value="Ank"/>
    <property type="match status" value="1"/>
</dbReference>